<sequence>MLPGVPAVSIYKNNFSRTKVVLFAVCRLKTVLIWIYYHVTLFSDGPCRARFIEHCV</sequence>
<evidence type="ECO:0000256" key="1">
    <source>
        <dbReference type="SAM" id="Phobius"/>
    </source>
</evidence>
<keyword evidence="3" id="KW-1185">Reference proteome</keyword>
<proteinExistence type="predicted"/>
<accession>A0ABQ0AAE7</accession>
<keyword evidence="1" id="KW-0472">Membrane</keyword>
<keyword evidence="1" id="KW-0812">Transmembrane</keyword>
<dbReference type="EMBL" id="BAABWN010000007">
    <property type="protein sequence ID" value="GAA6168634.1"/>
    <property type="molecule type" value="Genomic_DNA"/>
</dbReference>
<dbReference type="Proteomes" id="UP001465153">
    <property type="component" value="Unassembled WGS sequence"/>
</dbReference>
<protein>
    <recommendedName>
        <fullName evidence="4">Transposase</fullName>
    </recommendedName>
</protein>
<gene>
    <name evidence="2" type="ORF">NBRC116591_24450</name>
</gene>
<comment type="caution">
    <text evidence="2">The sequence shown here is derived from an EMBL/GenBank/DDBJ whole genome shotgun (WGS) entry which is preliminary data.</text>
</comment>
<evidence type="ECO:0000313" key="2">
    <source>
        <dbReference type="EMBL" id="GAA6168634.1"/>
    </source>
</evidence>
<organism evidence="2 3">
    <name type="scientific">Sessilibacter corallicola</name>
    <dbReference type="NCBI Taxonomy" id="2904075"/>
    <lineage>
        <taxon>Bacteria</taxon>
        <taxon>Pseudomonadati</taxon>
        <taxon>Pseudomonadota</taxon>
        <taxon>Gammaproteobacteria</taxon>
        <taxon>Cellvibrionales</taxon>
        <taxon>Cellvibrionaceae</taxon>
        <taxon>Sessilibacter</taxon>
    </lineage>
</organism>
<name>A0ABQ0AAE7_9GAMM</name>
<feature type="transmembrane region" description="Helical" evidence="1">
    <location>
        <begin position="20"/>
        <end position="37"/>
    </location>
</feature>
<reference evidence="2 3" key="1">
    <citation type="submission" date="2024-04" db="EMBL/GenBank/DDBJ databases">
        <title>Draft genome sequence of Sessilibacter corallicola NBRC 116591.</title>
        <authorList>
            <person name="Miyakawa T."/>
            <person name="Kusuya Y."/>
            <person name="Miura T."/>
        </authorList>
    </citation>
    <scope>NUCLEOTIDE SEQUENCE [LARGE SCALE GENOMIC DNA]</scope>
    <source>
        <strain evidence="2 3">KU-00831-HH</strain>
    </source>
</reference>
<evidence type="ECO:0000313" key="3">
    <source>
        <dbReference type="Proteomes" id="UP001465153"/>
    </source>
</evidence>
<keyword evidence="1" id="KW-1133">Transmembrane helix</keyword>
<evidence type="ECO:0008006" key="4">
    <source>
        <dbReference type="Google" id="ProtNLM"/>
    </source>
</evidence>